<feature type="transmembrane region" description="Helical" evidence="14">
    <location>
        <begin position="336"/>
        <end position="359"/>
    </location>
</feature>
<dbReference type="Gene3D" id="4.10.400.10">
    <property type="entry name" value="Low-density Lipoprotein Receptor"/>
    <property type="match status" value="3"/>
</dbReference>
<dbReference type="SUPFAM" id="SSF81321">
    <property type="entry name" value="Family A G protein-coupled receptor-like"/>
    <property type="match status" value="1"/>
</dbReference>
<keyword evidence="7 14" id="KW-1133">Transmembrane helix</keyword>
<keyword evidence="5 14" id="KW-0812">Transmembrane</keyword>
<dbReference type="PROSITE" id="PS01209">
    <property type="entry name" value="LDLRA_1"/>
    <property type="match status" value="2"/>
</dbReference>
<feature type="disulfide bond" evidence="13">
    <location>
        <begin position="22"/>
        <end position="40"/>
    </location>
</feature>
<keyword evidence="3" id="KW-1003">Cell membrane</keyword>
<dbReference type="InterPro" id="IPR032675">
    <property type="entry name" value="LRR_dom_sf"/>
</dbReference>
<organism evidence="16 17">
    <name type="scientific">Limulus polyphemus</name>
    <name type="common">Atlantic horseshoe crab</name>
    <dbReference type="NCBI Taxonomy" id="6850"/>
    <lineage>
        <taxon>Eukaryota</taxon>
        <taxon>Metazoa</taxon>
        <taxon>Ecdysozoa</taxon>
        <taxon>Arthropoda</taxon>
        <taxon>Chelicerata</taxon>
        <taxon>Merostomata</taxon>
        <taxon>Xiphosura</taxon>
        <taxon>Limulidae</taxon>
        <taxon>Limulus</taxon>
    </lineage>
</organism>
<dbReference type="PROSITE" id="PS00237">
    <property type="entry name" value="G_PROTEIN_RECEP_F1_1"/>
    <property type="match status" value="1"/>
</dbReference>
<dbReference type="PRINTS" id="PR00373">
    <property type="entry name" value="GLYCHORMONER"/>
</dbReference>
<dbReference type="CDD" id="cd00112">
    <property type="entry name" value="LDLa"/>
    <property type="match status" value="3"/>
</dbReference>
<feature type="transmembrane region" description="Helical" evidence="14">
    <location>
        <begin position="425"/>
        <end position="443"/>
    </location>
</feature>
<dbReference type="PANTHER" id="PTHR24372">
    <property type="entry name" value="GLYCOPROTEIN HORMONE RECEPTOR"/>
    <property type="match status" value="1"/>
</dbReference>
<keyword evidence="8" id="KW-0297">G-protein coupled receptor</keyword>
<dbReference type="InterPro" id="IPR017452">
    <property type="entry name" value="GPCR_Rhodpsn_7TM"/>
</dbReference>
<keyword evidence="6" id="KW-0677">Repeat</keyword>
<dbReference type="PRINTS" id="PR00237">
    <property type="entry name" value="GPCRRHODOPSN"/>
</dbReference>
<evidence type="ECO:0000256" key="1">
    <source>
        <dbReference type="ARBA" id="ARBA00004651"/>
    </source>
</evidence>
<evidence type="ECO:0000313" key="17">
    <source>
        <dbReference type="RefSeq" id="XP_022237288.1"/>
    </source>
</evidence>
<evidence type="ECO:0000256" key="13">
    <source>
        <dbReference type="PROSITE-ProRule" id="PRU00124"/>
    </source>
</evidence>
<feature type="domain" description="G-protein coupled receptors family 1 profile" evidence="15">
    <location>
        <begin position="317"/>
        <end position="573"/>
    </location>
</feature>
<comment type="similarity">
    <text evidence="2">Belongs to the G-protein coupled receptor 1 family.</text>
</comment>
<feature type="transmembrane region" description="Helical" evidence="14">
    <location>
        <begin position="302"/>
        <end position="324"/>
    </location>
</feature>
<dbReference type="GeneID" id="106478065"/>
<evidence type="ECO:0000256" key="3">
    <source>
        <dbReference type="ARBA" id="ARBA00022475"/>
    </source>
</evidence>
<dbReference type="Pfam" id="PF00057">
    <property type="entry name" value="Ldl_recept_a"/>
    <property type="match status" value="1"/>
</dbReference>
<dbReference type="PANTHER" id="PTHR24372:SF77">
    <property type="entry name" value="G-PROTEIN COUPLED RECEPTORS FAMILY 1 PROFILE DOMAIN-CONTAINING PROTEIN"/>
    <property type="match status" value="1"/>
</dbReference>
<comment type="caution">
    <text evidence="13">Lacks conserved residue(s) required for the propagation of feature annotation.</text>
</comment>
<reference evidence="17" key="1">
    <citation type="submission" date="2025-08" db="UniProtKB">
        <authorList>
            <consortium name="RefSeq"/>
        </authorList>
    </citation>
    <scope>IDENTIFICATION</scope>
    <source>
        <tissue evidence="17">Muscle</tissue>
    </source>
</reference>
<evidence type="ECO:0000256" key="8">
    <source>
        <dbReference type="ARBA" id="ARBA00023040"/>
    </source>
</evidence>
<dbReference type="SMART" id="SM00369">
    <property type="entry name" value="LRR_TYP"/>
    <property type="match status" value="4"/>
</dbReference>
<dbReference type="InterPro" id="IPR003591">
    <property type="entry name" value="Leu-rich_rpt_typical-subtyp"/>
</dbReference>
<name>A0ABM1S0Y3_LIMPO</name>
<evidence type="ECO:0000256" key="6">
    <source>
        <dbReference type="ARBA" id="ARBA00022737"/>
    </source>
</evidence>
<dbReference type="Pfam" id="PF00001">
    <property type="entry name" value="7tm_1"/>
    <property type="match status" value="1"/>
</dbReference>
<keyword evidence="16" id="KW-1185">Reference proteome</keyword>
<dbReference type="PROSITE" id="PS50068">
    <property type="entry name" value="LDLRA_2"/>
    <property type="match status" value="2"/>
</dbReference>
<feature type="transmembrane region" description="Helical" evidence="14">
    <location>
        <begin position="553"/>
        <end position="575"/>
    </location>
</feature>
<feature type="transmembrane region" description="Helical" evidence="14">
    <location>
        <begin position="521"/>
        <end position="541"/>
    </location>
</feature>
<evidence type="ECO:0000256" key="7">
    <source>
        <dbReference type="ARBA" id="ARBA00022989"/>
    </source>
</evidence>
<dbReference type="InterPro" id="IPR002172">
    <property type="entry name" value="LDrepeatLR_classA_rpt"/>
</dbReference>
<evidence type="ECO:0000256" key="10">
    <source>
        <dbReference type="ARBA" id="ARBA00023157"/>
    </source>
</evidence>
<dbReference type="PROSITE" id="PS51450">
    <property type="entry name" value="LRR"/>
    <property type="match status" value="1"/>
</dbReference>
<protein>
    <submittedName>
        <fullName evidence="17">G-protein coupled receptor GRL101-like</fullName>
    </submittedName>
</protein>
<feature type="disulfide bond" evidence="13">
    <location>
        <begin position="34"/>
        <end position="49"/>
    </location>
</feature>
<feature type="disulfide bond" evidence="13">
    <location>
        <begin position="15"/>
        <end position="27"/>
    </location>
</feature>
<dbReference type="RefSeq" id="XP_022237288.1">
    <property type="nucleotide sequence ID" value="XM_022381580.1"/>
</dbReference>
<feature type="transmembrane region" description="Helical" evidence="14">
    <location>
        <begin position="477"/>
        <end position="500"/>
    </location>
</feature>
<dbReference type="Proteomes" id="UP000694941">
    <property type="component" value="Unplaced"/>
</dbReference>
<dbReference type="Gene3D" id="1.20.1070.10">
    <property type="entry name" value="Rhodopsin 7-helix transmembrane proteins"/>
    <property type="match status" value="1"/>
</dbReference>
<keyword evidence="4" id="KW-0433">Leucine-rich repeat</keyword>
<proteinExistence type="inferred from homology"/>
<dbReference type="InterPro" id="IPR001611">
    <property type="entry name" value="Leu-rich_rpt"/>
</dbReference>
<evidence type="ECO:0000256" key="9">
    <source>
        <dbReference type="ARBA" id="ARBA00023136"/>
    </source>
</evidence>
<dbReference type="InterPro" id="IPR036055">
    <property type="entry name" value="LDL_receptor-like_sf"/>
</dbReference>
<dbReference type="Gene3D" id="3.80.10.10">
    <property type="entry name" value="Ribonuclease Inhibitor"/>
    <property type="match status" value="1"/>
</dbReference>
<evidence type="ECO:0000256" key="2">
    <source>
        <dbReference type="ARBA" id="ARBA00010663"/>
    </source>
</evidence>
<dbReference type="Pfam" id="PF13855">
    <property type="entry name" value="LRR_8"/>
    <property type="match status" value="1"/>
</dbReference>
<evidence type="ECO:0000259" key="15">
    <source>
        <dbReference type="PROSITE" id="PS50262"/>
    </source>
</evidence>
<gene>
    <name evidence="17" type="primary">LOC106478065</name>
</gene>
<dbReference type="InterPro" id="IPR023415">
    <property type="entry name" value="LDLR_class-A_CS"/>
</dbReference>
<dbReference type="InterPro" id="IPR000276">
    <property type="entry name" value="GPCR_Rhodpsn"/>
</dbReference>
<feature type="disulfide bond" evidence="13">
    <location>
        <begin position="55"/>
        <end position="67"/>
    </location>
</feature>
<dbReference type="SUPFAM" id="SSF57424">
    <property type="entry name" value="LDL receptor-like module"/>
    <property type="match status" value="2"/>
</dbReference>
<keyword evidence="11" id="KW-0675">Receptor</keyword>
<sequence length="705" mass="79654">MQSRKEAAGQESKLCPEGYRKCLSGQCVQLSWWCDFRHDCPDFSDEKFCETNQPCAENEFRCRSGQCVNQYHRCFLNGDSRQGCADGSHLIGCENSTCDEGQLKCVNSYCIDKSLVCDGNIHCHFSWTDEVGCPFQCSSEVRCPCIDITINCTEVGLTSFPENIEHQISRLYLDENLLTSLAPNTFQGLGHLRSLNLKGNAIREIHPRAFSGLLSLKTLDLSHQRLLNISRNAFLGLRSLLHLDLTHNRIATMESRVFVGLRTLKNLNTDEFRFCCLAPHVVECYPKPDEFSSCEDLMSNTVLRVCIWFLGVLALAGNTLVIIWRSLYRINNKVHSFLITNLAIGDLFMGIYLLIIATVDTYYRGVYFIYDSYWKHSPLCQFAGFLSTLSSELSVLTLTIITLDRFMCIIFPFRLKRLNMKQMSLIMGAVWAVVVLLAGIPLLDINYFSNFYGRSGVCLALHITPERSHGWEYSVSIFLALNFVSFAVITLAYTWMFGVAKKTQTAVRSRDSRAEATMARRMTVIVTTDFCCWMPIILLGVASLSGATIPPQVFAWVAVFVLPLNAAINPLLYTLSTAPFLSPARSRVSRFRFSLINSMNGDSQKSIIGERDVLNLFSASGAQNEIYGFTVSLPDVPARPNHASSLLDINGEVVPLRELVSTRQEEREAKHHLRRHLAIKRNTNVHNLKPSRQTYNLRKKKYSDV</sequence>
<keyword evidence="10 13" id="KW-1015">Disulfide bond</keyword>
<evidence type="ECO:0000256" key="12">
    <source>
        <dbReference type="ARBA" id="ARBA00023224"/>
    </source>
</evidence>
<dbReference type="InterPro" id="IPR002131">
    <property type="entry name" value="Gphrmn_rcpt_fam"/>
</dbReference>
<keyword evidence="9 14" id="KW-0472">Membrane</keyword>
<evidence type="ECO:0000256" key="11">
    <source>
        <dbReference type="ARBA" id="ARBA00023170"/>
    </source>
</evidence>
<evidence type="ECO:0000256" key="5">
    <source>
        <dbReference type="ARBA" id="ARBA00022692"/>
    </source>
</evidence>
<accession>A0ABM1S0Y3</accession>
<evidence type="ECO:0000313" key="16">
    <source>
        <dbReference type="Proteomes" id="UP000694941"/>
    </source>
</evidence>
<comment type="subcellular location">
    <subcellularLocation>
        <location evidence="1">Cell membrane</location>
        <topology evidence="1">Multi-pass membrane protein</topology>
    </subcellularLocation>
</comment>
<dbReference type="SUPFAM" id="SSF52058">
    <property type="entry name" value="L domain-like"/>
    <property type="match status" value="1"/>
</dbReference>
<keyword evidence="12" id="KW-0807">Transducer</keyword>
<evidence type="ECO:0000256" key="4">
    <source>
        <dbReference type="ARBA" id="ARBA00022614"/>
    </source>
</evidence>
<dbReference type="PROSITE" id="PS50262">
    <property type="entry name" value="G_PROTEIN_RECEP_F1_2"/>
    <property type="match status" value="1"/>
</dbReference>
<dbReference type="SMART" id="SM00192">
    <property type="entry name" value="LDLa"/>
    <property type="match status" value="3"/>
</dbReference>
<dbReference type="CDD" id="cd15137">
    <property type="entry name" value="7tmA_Relaxin_R"/>
    <property type="match status" value="1"/>
</dbReference>
<evidence type="ECO:0000256" key="14">
    <source>
        <dbReference type="SAM" id="Phobius"/>
    </source>
</evidence>